<dbReference type="Pfam" id="PF01292">
    <property type="entry name" value="Ni_hydr_CYTB"/>
    <property type="match status" value="1"/>
</dbReference>
<dbReference type="RefSeq" id="WP_069957817.1">
    <property type="nucleotide sequence ID" value="NZ_MCGG01000022.1"/>
</dbReference>
<evidence type="ECO:0000313" key="16">
    <source>
        <dbReference type="EMBL" id="OEJ67356.1"/>
    </source>
</evidence>
<dbReference type="EMBL" id="MCGG01000022">
    <property type="protein sequence ID" value="OEJ67356.1"/>
    <property type="molecule type" value="Genomic_DNA"/>
</dbReference>
<dbReference type="PANTHER" id="PTHR30074">
    <property type="entry name" value="FORMATE DEHYDROGENASE, NITRATE-INDUCIBLE, CYTOCHROME B556 FDN SUBUNIT"/>
    <property type="match status" value="1"/>
</dbReference>
<dbReference type="InterPro" id="IPR006471">
    <property type="entry name" value="Formate_DH_gsu"/>
</dbReference>
<dbReference type="GO" id="GO:0022904">
    <property type="term" value="P:respiratory electron transport chain"/>
    <property type="evidence" value="ECO:0007669"/>
    <property type="project" value="InterPro"/>
</dbReference>
<dbReference type="GO" id="GO:0036397">
    <property type="term" value="F:formate dehydrogenase (quinone) activity"/>
    <property type="evidence" value="ECO:0007669"/>
    <property type="project" value="TreeGrafter"/>
</dbReference>
<comment type="caution">
    <text evidence="16">The sequence shown here is derived from an EMBL/GenBank/DDBJ whole genome shotgun (WGS) entry which is preliminary data.</text>
</comment>
<feature type="transmembrane region" description="Helical" evidence="14">
    <location>
        <begin position="144"/>
        <end position="169"/>
    </location>
</feature>
<feature type="transmembrane region" description="Helical" evidence="14">
    <location>
        <begin position="189"/>
        <end position="209"/>
    </location>
</feature>
<dbReference type="PANTHER" id="PTHR30074:SF6">
    <property type="entry name" value="FORMATE DEHYDROGENASE GAMMA SUBUNIT"/>
    <property type="match status" value="1"/>
</dbReference>
<keyword evidence="8" id="KW-0479">Metal-binding</keyword>
<evidence type="ECO:0000256" key="1">
    <source>
        <dbReference type="ARBA" id="ARBA00001971"/>
    </source>
</evidence>
<keyword evidence="10 14" id="KW-1133">Transmembrane helix</keyword>
<keyword evidence="4" id="KW-0813">Transport</keyword>
<feature type="transmembrane region" description="Helical" evidence="14">
    <location>
        <begin position="101"/>
        <end position="124"/>
    </location>
</feature>
<evidence type="ECO:0000313" key="17">
    <source>
        <dbReference type="Proteomes" id="UP000095347"/>
    </source>
</evidence>
<evidence type="ECO:0000256" key="3">
    <source>
        <dbReference type="ARBA" id="ARBA00010747"/>
    </source>
</evidence>
<evidence type="ECO:0000256" key="6">
    <source>
        <dbReference type="ARBA" id="ARBA00022617"/>
    </source>
</evidence>
<keyword evidence="7 14" id="KW-0812">Transmembrane</keyword>
<feature type="transmembrane region" description="Helical" evidence="14">
    <location>
        <begin position="245"/>
        <end position="268"/>
    </location>
</feature>
<dbReference type="GO" id="GO:0009055">
    <property type="term" value="F:electron transfer activity"/>
    <property type="evidence" value="ECO:0007669"/>
    <property type="project" value="InterPro"/>
</dbReference>
<dbReference type="NCBIfam" id="TIGR01583">
    <property type="entry name" value="formate-DH-gamm"/>
    <property type="match status" value="1"/>
</dbReference>
<keyword evidence="11" id="KW-0408">Iron</keyword>
<evidence type="ECO:0000256" key="8">
    <source>
        <dbReference type="ARBA" id="ARBA00022723"/>
    </source>
</evidence>
<dbReference type="GO" id="GO:0005886">
    <property type="term" value="C:plasma membrane"/>
    <property type="evidence" value="ECO:0007669"/>
    <property type="project" value="UniProtKB-SubCell"/>
</dbReference>
<evidence type="ECO:0000256" key="7">
    <source>
        <dbReference type="ARBA" id="ARBA00022692"/>
    </source>
</evidence>
<name>A0A1E5Q7V4_9PROT</name>
<evidence type="ECO:0000256" key="2">
    <source>
        <dbReference type="ARBA" id="ARBA00004651"/>
    </source>
</evidence>
<reference evidence="17" key="1">
    <citation type="submission" date="2016-07" db="EMBL/GenBank/DDBJ databases">
        <authorList>
            <person name="Florea S."/>
            <person name="Webb J.S."/>
            <person name="Jaromczyk J."/>
            <person name="Schardl C.L."/>
        </authorList>
    </citation>
    <scope>NUCLEOTIDE SEQUENCE [LARGE SCALE GENOMIC DNA]</scope>
    <source>
        <strain evidence="17">MV-1</strain>
    </source>
</reference>
<evidence type="ECO:0000256" key="10">
    <source>
        <dbReference type="ARBA" id="ARBA00022989"/>
    </source>
</evidence>
<dbReference type="STRING" id="28181.BEN30_09480"/>
<dbReference type="InterPro" id="IPR016174">
    <property type="entry name" value="Di-haem_cyt_TM"/>
</dbReference>
<dbReference type="InterPro" id="IPR011577">
    <property type="entry name" value="Cyt_b561_bac/Ni-Hgenase"/>
</dbReference>
<dbReference type="InterPro" id="IPR051817">
    <property type="entry name" value="FDH_cytochrome_b556_subunit"/>
</dbReference>
<dbReference type="Gene3D" id="1.20.950.20">
    <property type="entry name" value="Transmembrane di-heme cytochromes, Chain C"/>
    <property type="match status" value="1"/>
</dbReference>
<keyword evidence="6" id="KW-0349">Heme</keyword>
<comment type="subcellular location">
    <subcellularLocation>
        <location evidence="2">Cell membrane</location>
        <topology evidence="2">Multi-pass membrane protein</topology>
    </subcellularLocation>
</comment>
<keyword evidence="17" id="KW-1185">Reference proteome</keyword>
<proteinExistence type="inferred from homology"/>
<dbReference type="AlphaFoldDB" id="A0A1E5Q7V4"/>
<evidence type="ECO:0000256" key="14">
    <source>
        <dbReference type="SAM" id="Phobius"/>
    </source>
</evidence>
<feature type="domain" description="Cytochrome b561 bacterial/Ni-hydrogenase" evidence="15">
    <location>
        <begin position="137"/>
        <end position="307"/>
    </location>
</feature>
<comment type="similarity">
    <text evidence="3">Belongs to the formate dehydrogenase gamma subunit family.</text>
</comment>
<feature type="transmembrane region" description="Helical" evidence="14">
    <location>
        <begin position="12"/>
        <end position="32"/>
    </location>
</feature>
<sequence length="355" mass="38756">MTSRGLTRFLQKLGCAGVIVLGVWFGMTGIALNAPAFAQTQDPAAGSVPGDTKGSTSDSDFWRSISQGERGKVSIPDQKAAVMINRSGEDWRLVRMGPLPLWGGVLIGISLVGILGFALLHGKFKMHGQRTGRVIPRFSQAERWVHWFVASLFILLGLTGLVILFGRFLLKPVLGADALGAIANAGLQAHNLLGPIFIVAMTIMLVMYFKDNFYQKGDFTWAFKGAFFSKNHPPSWKYNLGEKSWYWLIAFAGTAIAVSGVFLIFPTVLDDVRGMQLSHIVHAICAIVLIAASLGHIYLGVWGVEGAVDGMTLGYVDETWGLEHHRWWAEEEIKKNHAVKSASEAVLAAKKETST</sequence>
<dbReference type="GO" id="GO:0009061">
    <property type="term" value="P:anaerobic respiration"/>
    <property type="evidence" value="ECO:0007669"/>
    <property type="project" value="TreeGrafter"/>
</dbReference>
<dbReference type="GO" id="GO:0008863">
    <property type="term" value="F:formate dehydrogenase (NAD+) activity"/>
    <property type="evidence" value="ECO:0007669"/>
    <property type="project" value="InterPro"/>
</dbReference>
<keyword evidence="12 14" id="KW-0472">Membrane</keyword>
<feature type="transmembrane region" description="Helical" evidence="14">
    <location>
        <begin position="280"/>
        <end position="301"/>
    </location>
</feature>
<evidence type="ECO:0000256" key="12">
    <source>
        <dbReference type="ARBA" id="ARBA00023136"/>
    </source>
</evidence>
<evidence type="ECO:0000256" key="13">
    <source>
        <dbReference type="SAM" id="MobiDB-lite"/>
    </source>
</evidence>
<dbReference type="SUPFAM" id="SSF81342">
    <property type="entry name" value="Transmembrane di-heme cytochromes"/>
    <property type="match status" value="1"/>
</dbReference>
<organism evidence="16 17">
    <name type="scientific">Magnetovibrio blakemorei</name>
    <dbReference type="NCBI Taxonomy" id="28181"/>
    <lineage>
        <taxon>Bacteria</taxon>
        <taxon>Pseudomonadati</taxon>
        <taxon>Pseudomonadota</taxon>
        <taxon>Alphaproteobacteria</taxon>
        <taxon>Rhodospirillales</taxon>
        <taxon>Magnetovibrionaceae</taxon>
        <taxon>Magnetovibrio</taxon>
    </lineage>
</organism>
<keyword evidence="5" id="KW-1003">Cell membrane</keyword>
<evidence type="ECO:0000256" key="11">
    <source>
        <dbReference type="ARBA" id="ARBA00023004"/>
    </source>
</evidence>
<dbReference type="GO" id="GO:0046872">
    <property type="term" value="F:metal ion binding"/>
    <property type="evidence" value="ECO:0007669"/>
    <property type="project" value="UniProtKB-KW"/>
</dbReference>
<dbReference type="OrthoDB" id="9790598at2"/>
<dbReference type="GO" id="GO:0009326">
    <property type="term" value="C:formate dehydrogenase complex"/>
    <property type="evidence" value="ECO:0007669"/>
    <property type="project" value="InterPro"/>
</dbReference>
<gene>
    <name evidence="16" type="ORF">BEN30_09480</name>
</gene>
<feature type="region of interest" description="Disordered" evidence="13">
    <location>
        <begin position="42"/>
        <end position="62"/>
    </location>
</feature>
<evidence type="ECO:0000259" key="15">
    <source>
        <dbReference type="Pfam" id="PF01292"/>
    </source>
</evidence>
<dbReference type="Proteomes" id="UP000095347">
    <property type="component" value="Unassembled WGS sequence"/>
</dbReference>
<keyword evidence="9" id="KW-0249">Electron transport</keyword>
<feature type="compositionally biased region" description="Polar residues" evidence="13">
    <location>
        <begin position="53"/>
        <end position="62"/>
    </location>
</feature>
<accession>A0A1E5Q7V4</accession>
<evidence type="ECO:0000256" key="9">
    <source>
        <dbReference type="ARBA" id="ARBA00022982"/>
    </source>
</evidence>
<comment type="cofactor">
    <cofactor evidence="1">
        <name>heme</name>
        <dbReference type="ChEBI" id="CHEBI:30413"/>
    </cofactor>
</comment>
<evidence type="ECO:0000256" key="5">
    <source>
        <dbReference type="ARBA" id="ARBA00022475"/>
    </source>
</evidence>
<dbReference type="GO" id="GO:0015944">
    <property type="term" value="P:formate oxidation"/>
    <property type="evidence" value="ECO:0007669"/>
    <property type="project" value="TreeGrafter"/>
</dbReference>
<protein>
    <submittedName>
        <fullName evidence="16">Formate dehydrogenase subunit gamma</fullName>
    </submittedName>
</protein>
<evidence type="ECO:0000256" key="4">
    <source>
        <dbReference type="ARBA" id="ARBA00022448"/>
    </source>
</evidence>